<sequence>MATASNRARVLPMLLAVAVLLLEQIALSSADFPLGGQATVQLPPAPCQPGFAARAVVLDAQGHRQPAFVSAVSAAEAGAGRCTCSLVVLLGGVKVWASDHLEKFVPAALCRLELTEDGQLLLTDGAGKVGWLSGTAGQGVKWNVYHQALHLDRKTGNLVLLDAQNCTRWQSLDDPTDTFLRGQQRRLPVYLIAPTTKVASSSVFYSFELDGDKIAAYSNFGETRYSYWELAPPANRTMASARLNGPGLRMLDLQGVTVAQITPPVKKPPHQKFRASYKALGFCELPLSCSIHEVCSSAGKCKDFSEYADRPPVRAGNASSNPCEGTGDKACMVHLRGVTTVLRTASPLTNVTLRECVVHCARNLSCNAALYVKDDAGVVGAADHGVCSHYTLTAGAREVTDGSRRYSYWVKFPAAAAGGDEDDEDDDDSSPGKLSTRTILMICGAIDVVCALVFVVLIALYFRRLRRLAAAVDRVVELQEGEAEGAGEQNDTDSNGSQHS</sequence>
<comment type="catalytic activity">
    <reaction evidence="5">
        <text>L-threonyl-[protein] + ATP = O-phospho-L-threonyl-[protein] + ADP + H(+)</text>
        <dbReference type="Rhea" id="RHEA:46608"/>
        <dbReference type="Rhea" id="RHEA-COMP:11060"/>
        <dbReference type="Rhea" id="RHEA-COMP:11605"/>
        <dbReference type="ChEBI" id="CHEBI:15378"/>
        <dbReference type="ChEBI" id="CHEBI:30013"/>
        <dbReference type="ChEBI" id="CHEBI:30616"/>
        <dbReference type="ChEBI" id="CHEBI:61977"/>
        <dbReference type="ChEBI" id="CHEBI:456216"/>
        <dbReference type="EC" id="2.7.11.1"/>
    </reaction>
</comment>
<dbReference type="GO" id="GO:0004674">
    <property type="term" value="F:protein serine/threonine kinase activity"/>
    <property type="evidence" value="ECO:0007669"/>
    <property type="project" value="UniProtKB-EC"/>
</dbReference>
<dbReference type="EMBL" id="CAJGYO010000005">
    <property type="protein sequence ID" value="CAD6229298.1"/>
    <property type="molecule type" value="Genomic_DNA"/>
</dbReference>
<feature type="transmembrane region" description="Helical" evidence="8">
    <location>
        <begin position="439"/>
        <end position="462"/>
    </location>
</feature>
<gene>
    <name evidence="11" type="ORF">NCGR_LOCUS19900</name>
</gene>
<proteinExistence type="predicted"/>
<comment type="subcellular location">
    <subcellularLocation>
        <location evidence="1">Membrane</location>
        <topology evidence="1">Single-pass type I membrane protein</topology>
    </subcellularLocation>
</comment>
<keyword evidence="12" id="KW-1185">Reference proteome</keyword>
<organism evidence="11 12">
    <name type="scientific">Miscanthus lutarioriparius</name>
    <dbReference type="NCBI Taxonomy" id="422564"/>
    <lineage>
        <taxon>Eukaryota</taxon>
        <taxon>Viridiplantae</taxon>
        <taxon>Streptophyta</taxon>
        <taxon>Embryophyta</taxon>
        <taxon>Tracheophyta</taxon>
        <taxon>Spermatophyta</taxon>
        <taxon>Magnoliopsida</taxon>
        <taxon>Liliopsida</taxon>
        <taxon>Poales</taxon>
        <taxon>Poaceae</taxon>
        <taxon>PACMAD clade</taxon>
        <taxon>Panicoideae</taxon>
        <taxon>Andropogonodae</taxon>
        <taxon>Andropogoneae</taxon>
        <taxon>Saccharinae</taxon>
        <taxon>Miscanthus</taxon>
    </lineage>
</organism>
<dbReference type="Pfam" id="PF01453">
    <property type="entry name" value="B_lectin"/>
    <property type="match status" value="1"/>
</dbReference>
<dbReference type="Proteomes" id="UP000604825">
    <property type="component" value="Unassembled WGS sequence"/>
</dbReference>
<keyword evidence="8" id="KW-0812">Transmembrane</keyword>
<evidence type="ECO:0000256" key="7">
    <source>
        <dbReference type="SAM" id="MobiDB-lite"/>
    </source>
</evidence>
<feature type="signal peptide" evidence="9">
    <location>
        <begin position="1"/>
        <end position="30"/>
    </location>
</feature>
<dbReference type="InterPro" id="IPR001480">
    <property type="entry name" value="Bulb-type_lectin_dom"/>
</dbReference>
<feature type="domain" description="Bulb-type lectin" evidence="10">
    <location>
        <begin position="54"/>
        <end position="173"/>
    </location>
</feature>
<comment type="catalytic activity">
    <reaction evidence="6">
        <text>L-seryl-[protein] + ATP = O-phospho-L-seryl-[protein] + ADP + H(+)</text>
        <dbReference type="Rhea" id="RHEA:17989"/>
        <dbReference type="Rhea" id="RHEA-COMP:9863"/>
        <dbReference type="Rhea" id="RHEA-COMP:11604"/>
        <dbReference type="ChEBI" id="CHEBI:15378"/>
        <dbReference type="ChEBI" id="CHEBI:29999"/>
        <dbReference type="ChEBI" id="CHEBI:30616"/>
        <dbReference type="ChEBI" id="CHEBI:83421"/>
        <dbReference type="ChEBI" id="CHEBI:456216"/>
        <dbReference type="EC" id="2.7.11.1"/>
    </reaction>
</comment>
<evidence type="ECO:0000256" key="2">
    <source>
        <dbReference type="ARBA" id="ARBA00012513"/>
    </source>
</evidence>
<name>A0A811NYT4_9POAL</name>
<feature type="region of interest" description="Disordered" evidence="7">
    <location>
        <begin position="481"/>
        <end position="500"/>
    </location>
</feature>
<dbReference type="InterPro" id="IPR036426">
    <property type="entry name" value="Bulb-type_lectin_dom_sf"/>
</dbReference>
<dbReference type="EC" id="2.7.11.1" evidence="2"/>
<dbReference type="PROSITE" id="PS50927">
    <property type="entry name" value="BULB_LECTIN"/>
    <property type="match status" value="1"/>
</dbReference>
<keyword evidence="8" id="KW-1133">Transmembrane helix</keyword>
<evidence type="ECO:0000256" key="3">
    <source>
        <dbReference type="ARBA" id="ARBA00022729"/>
    </source>
</evidence>
<feature type="chain" id="PRO_5032405148" description="non-specific serine/threonine protein kinase" evidence="9">
    <location>
        <begin position="31"/>
        <end position="500"/>
    </location>
</feature>
<protein>
    <recommendedName>
        <fullName evidence="2">non-specific serine/threonine protein kinase</fullName>
        <ecNumber evidence="2">2.7.11.1</ecNumber>
    </recommendedName>
</protein>
<dbReference type="PANTHER" id="PTHR47976:SF120">
    <property type="entry name" value="G-TYPE LECTIN S-RECEPTOR-LIKE SERINE_THREONINE-PROTEIN KINASE SD2-5"/>
    <property type="match status" value="1"/>
</dbReference>
<reference evidence="11" key="1">
    <citation type="submission" date="2020-10" db="EMBL/GenBank/DDBJ databases">
        <authorList>
            <person name="Han B."/>
            <person name="Lu T."/>
            <person name="Zhao Q."/>
            <person name="Huang X."/>
            <person name="Zhao Y."/>
        </authorList>
    </citation>
    <scope>NUCLEOTIDE SEQUENCE</scope>
</reference>
<dbReference type="Gene3D" id="2.90.10.10">
    <property type="entry name" value="Bulb-type lectin domain"/>
    <property type="match status" value="1"/>
</dbReference>
<dbReference type="InterPro" id="IPR051343">
    <property type="entry name" value="G-type_lectin_kinases/EP1-like"/>
</dbReference>
<evidence type="ECO:0000256" key="4">
    <source>
        <dbReference type="ARBA" id="ARBA00023170"/>
    </source>
</evidence>
<evidence type="ECO:0000256" key="6">
    <source>
        <dbReference type="ARBA" id="ARBA00048679"/>
    </source>
</evidence>
<evidence type="ECO:0000313" key="12">
    <source>
        <dbReference type="Proteomes" id="UP000604825"/>
    </source>
</evidence>
<evidence type="ECO:0000256" key="9">
    <source>
        <dbReference type="SAM" id="SignalP"/>
    </source>
</evidence>
<dbReference type="AlphaFoldDB" id="A0A811NYT4"/>
<dbReference type="PANTHER" id="PTHR47976">
    <property type="entry name" value="G-TYPE LECTIN S-RECEPTOR-LIKE SERINE/THREONINE-PROTEIN KINASE SD2-5"/>
    <property type="match status" value="1"/>
</dbReference>
<dbReference type="OrthoDB" id="740822at2759"/>
<evidence type="ECO:0000259" key="10">
    <source>
        <dbReference type="PROSITE" id="PS50927"/>
    </source>
</evidence>
<dbReference type="GO" id="GO:0016020">
    <property type="term" value="C:membrane"/>
    <property type="evidence" value="ECO:0007669"/>
    <property type="project" value="UniProtKB-SubCell"/>
</dbReference>
<comment type="caution">
    <text evidence="11">The sequence shown here is derived from an EMBL/GenBank/DDBJ whole genome shotgun (WGS) entry which is preliminary data.</text>
</comment>
<dbReference type="SUPFAM" id="SSF51110">
    <property type="entry name" value="alpha-D-mannose-specific plant lectins"/>
    <property type="match status" value="1"/>
</dbReference>
<dbReference type="GO" id="GO:0051707">
    <property type="term" value="P:response to other organism"/>
    <property type="evidence" value="ECO:0007669"/>
    <property type="project" value="UniProtKB-ARBA"/>
</dbReference>
<keyword evidence="4" id="KW-0675">Receptor</keyword>
<evidence type="ECO:0000256" key="8">
    <source>
        <dbReference type="SAM" id="Phobius"/>
    </source>
</evidence>
<evidence type="ECO:0000313" key="11">
    <source>
        <dbReference type="EMBL" id="CAD6229298.1"/>
    </source>
</evidence>
<keyword evidence="8" id="KW-0472">Membrane</keyword>
<evidence type="ECO:0000256" key="1">
    <source>
        <dbReference type="ARBA" id="ARBA00004479"/>
    </source>
</evidence>
<keyword evidence="3 9" id="KW-0732">Signal</keyword>
<accession>A0A811NYT4</accession>
<evidence type="ECO:0000256" key="5">
    <source>
        <dbReference type="ARBA" id="ARBA00047899"/>
    </source>
</evidence>